<gene>
    <name evidence="2" type="ORF">GCM10009798_31010</name>
</gene>
<dbReference type="EMBL" id="BAAAPB010000003">
    <property type="protein sequence ID" value="GAA1968345.1"/>
    <property type="molecule type" value="Genomic_DNA"/>
</dbReference>
<dbReference type="InterPro" id="IPR036188">
    <property type="entry name" value="FAD/NAD-bd_sf"/>
</dbReference>
<name>A0ABP5CU09_9ACTN</name>
<dbReference type="Gene3D" id="3.50.50.60">
    <property type="entry name" value="FAD/NAD(P)-binding domain"/>
    <property type="match status" value="1"/>
</dbReference>
<protein>
    <submittedName>
        <fullName evidence="2">NAD(P)/FAD-dependent oxidoreductase</fullName>
    </submittedName>
</protein>
<keyword evidence="3" id="KW-1185">Reference proteome</keyword>
<evidence type="ECO:0000259" key="1">
    <source>
        <dbReference type="Pfam" id="PF01593"/>
    </source>
</evidence>
<dbReference type="SUPFAM" id="SSF51905">
    <property type="entry name" value="FAD/NAD(P)-binding domain"/>
    <property type="match status" value="1"/>
</dbReference>
<dbReference type="RefSeq" id="WP_344046295.1">
    <property type="nucleotide sequence ID" value="NZ_BAAAPB010000003.1"/>
</dbReference>
<accession>A0ABP5CU09</accession>
<dbReference type="Proteomes" id="UP001500571">
    <property type="component" value="Unassembled WGS sequence"/>
</dbReference>
<comment type="caution">
    <text evidence="2">The sequence shown here is derived from an EMBL/GenBank/DDBJ whole genome shotgun (WGS) entry which is preliminary data.</text>
</comment>
<organism evidence="2 3">
    <name type="scientific">Nocardioides panacihumi</name>
    <dbReference type="NCBI Taxonomy" id="400774"/>
    <lineage>
        <taxon>Bacteria</taxon>
        <taxon>Bacillati</taxon>
        <taxon>Actinomycetota</taxon>
        <taxon>Actinomycetes</taxon>
        <taxon>Propionibacteriales</taxon>
        <taxon>Nocardioidaceae</taxon>
        <taxon>Nocardioides</taxon>
    </lineage>
</organism>
<dbReference type="PANTHER" id="PTHR42841">
    <property type="entry name" value="AMINE OXIDASE"/>
    <property type="match status" value="1"/>
</dbReference>
<dbReference type="Pfam" id="PF01593">
    <property type="entry name" value="Amino_oxidase"/>
    <property type="match status" value="1"/>
</dbReference>
<feature type="domain" description="Amine oxidase" evidence="1">
    <location>
        <begin position="13"/>
        <end position="419"/>
    </location>
</feature>
<proteinExistence type="predicted"/>
<reference evidence="3" key="1">
    <citation type="journal article" date="2019" name="Int. J. Syst. Evol. Microbiol.">
        <title>The Global Catalogue of Microorganisms (GCM) 10K type strain sequencing project: providing services to taxonomists for standard genome sequencing and annotation.</title>
        <authorList>
            <consortium name="The Broad Institute Genomics Platform"/>
            <consortium name="The Broad Institute Genome Sequencing Center for Infectious Disease"/>
            <person name="Wu L."/>
            <person name="Ma J."/>
        </authorList>
    </citation>
    <scope>NUCLEOTIDE SEQUENCE [LARGE SCALE GENOMIC DNA]</scope>
    <source>
        <strain evidence="3">JCM 15309</strain>
    </source>
</reference>
<dbReference type="InterPro" id="IPR002937">
    <property type="entry name" value="Amino_oxidase"/>
</dbReference>
<evidence type="ECO:0000313" key="3">
    <source>
        <dbReference type="Proteomes" id="UP001500571"/>
    </source>
</evidence>
<sequence length="428" mass="45779">MEETEVLVVGAGLAGLRCAAILHGAGVDVTVLEAADGIGGRVRTDRVDGFLLDRGFQVVNPWYPALRAAVDVEELGLQRFPAGVQVLTDDGPRTLADPWRVPTSIPATARASLTRPKEALALARWASPLITGLRRDHGLVRHLLDARPDTSLRESLDAACAHGLLRSVLQRYLAGVVLEDEGETSAAFAMLLVRSFVRGTPGLPREGADALPRALAAPVRERIRLGETVTQLERRDDGVRLATTERMFRARRVVVATDAWSAQSLLGAGSVSAPAPKGVVTDWYAVDRPPTSSGILHLDVRERGGPAVNACVVSAAAPTYAPPGRHLIQVTSLLPAGGEAVPETETRRHAAEMLGTSSRGWMLVRRHEVPDALPAQAAPLHHRREQRVDEVTWVCGDHRDTASQQGALVSGARAAHSVLRSVQQGGSR</sequence>
<evidence type="ECO:0000313" key="2">
    <source>
        <dbReference type="EMBL" id="GAA1968345.1"/>
    </source>
</evidence>